<feature type="transmembrane region" description="Helical" evidence="1">
    <location>
        <begin position="164"/>
        <end position="184"/>
    </location>
</feature>
<protein>
    <submittedName>
        <fullName evidence="2">7866_t:CDS:1</fullName>
    </submittedName>
</protein>
<feature type="transmembrane region" description="Helical" evidence="1">
    <location>
        <begin position="243"/>
        <end position="267"/>
    </location>
</feature>
<comment type="caution">
    <text evidence="2">The sequence shown here is derived from an EMBL/GenBank/DDBJ whole genome shotgun (WGS) entry which is preliminary data.</text>
</comment>
<feature type="transmembrane region" description="Helical" evidence="1">
    <location>
        <begin position="66"/>
        <end position="87"/>
    </location>
</feature>
<sequence length="347" mass="41192">MEKETNQKIKFSIFKLNEEYKMFMKNVKNRKALFFAQIFVSLIAIFLGQLFTLVEYSNLIGKIGSLSSSLFGGAGVIVTIFTAYFNYTSEKYLEGASETKIEDKTFKLMHLHIEEELLGIFSATYKDEDQKDKKGQEDKKLLSFYISKLRLLNSIFYKERMVDIIFAVLFFLFILSISIFLSLIYQDTGETYVGKNAERALRHALMYLGEIWFGLIILSKSLDVYDNLKILTFRRSSIKVANIFIELFKIFFWIVNIFTLMAIYYLIIGRIKMNKYRYRYHLFRMVRLKLYPAEILNIELILNGIKPIVYDKDDKRPEREMYEYIKYDEDKVFKRFLEEISVNEKHA</sequence>
<gene>
    <name evidence="2" type="ORF">CPELLU_LOCUS6179</name>
</gene>
<keyword evidence="3" id="KW-1185">Reference proteome</keyword>
<proteinExistence type="predicted"/>
<dbReference type="AlphaFoldDB" id="A0A9N9BVY6"/>
<evidence type="ECO:0000256" key="1">
    <source>
        <dbReference type="SAM" id="Phobius"/>
    </source>
</evidence>
<name>A0A9N9BVY6_9GLOM</name>
<organism evidence="2 3">
    <name type="scientific">Cetraspora pellucida</name>
    <dbReference type="NCBI Taxonomy" id="1433469"/>
    <lineage>
        <taxon>Eukaryota</taxon>
        <taxon>Fungi</taxon>
        <taxon>Fungi incertae sedis</taxon>
        <taxon>Mucoromycota</taxon>
        <taxon>Glomeromycotina</taxon>
        <taxon>Glomeromycetes</taxon>
        <taxon>Diversisporales</taxon>
        <taxon>Gigasporaceae</taxon>
        <taxon>Cetraspora</taxon>
    </lineage>
</organism>
<feature type="transmembrane region" description="Helical" evidence="1">
    <location>
        <begin position="32"/>
        <end position="54"/>
    </location>
</feature>
<reference evidence="2" key="1">
    <citation type="submission" date="2021-06" db="EMBL/GenBank/DDBJ databases">
        <authorList>
            <person name="Kallberg Y."/>
            <person name="Tangrot J."/>
            <person name="Rosling A."/>
        </authorList>
    </citation>
    <scope>NUCLEOTIDE SEQUENCE</scope>
    <source>
        <strain evidence="2">FL966</strain>
    </source>
</reference>
<dbReference type="Proteomes" id="UP000789759">
    <property type="component" value="Unassembled WGS sequence"/>
</dbReference>
<evidence type="ECO:0000313" key="3">
    <source>
        <dbReference type="Proteomes" id="UP000789759"/>
    </source>
</evidence>
<dbReference type="EMBL" id="CAJVQA010003776">
    <property type="protein sequence ID" value="CAG8582988.1"/>
    <property type="molecule type" value="Genomic_DNA"/>
</dbReference>
<keyword evidence="1" id="KW-0812">Transmembrane</keyword>
<accession>A0A9N9BVY6</accession>
<keyword evidence="1" id="KW-0472">Membrane</keyword>
<evidence type="ECO:0000313" key="2">
    <source>
        <dbReference type="EMBL" id="CAG8582988.1"/>
    </source>
</evidence>
<keyword evidence="1" id="KW-1133">Transmembrane helix</keyword>